<evidence type="ECO:0000313" key="2">
    <source>
        <dbReference type="Proteomes" id="UP000006334"/>
    </source>
</evidence>
<accession>K6Y839</accession>
<evidence type="ECO:0000313" key="1">
    <source>
        <dbReference type="EMBL" id="GAC12798.1"/>
    </source>
</evidence>
<dbReference type="InterPro" id="IPR009351">
    <property type="entry name" value="AlkZ-like"/>
</dbReference>
<sequence>MDAQHISLSEARKLAIVSQGLHKVNPFGYGTKGVLSALQQLSYVQIDTISVVERAHHHSFWSRVNDYSVDMLALLMKDKQIFEYWSHAAAYLPIEDYRFSLPRKQAFAGGDKHWHTKDVKLNHEILQRISYEGPLRAKDFERSGGEKSSGWWDWKPAKKALEQLFMEGKVMTIERRGFQKVYDLTERALPADTNTIPPTDEEFFRYLITRCLQANGLATLSEITYLRKGIKAKVARQCTEMLENNELRLLKCEGQYYYALPNSNNLLRSQIKRSQVKILSPFDNLLIQRKRILQLFGFDYQIECYLPQTKRKYGYFSLPLLWADNFAGRMDAKIDRKTGRLHIQHLHIETSKIEAFLQAFLPTLKAFLTFNQGDSIELKRLTSAHSLSTQHAITYQQQIEKLHF</sequence>
<dbReference type="PANTHER" id="PTHR30528:SF0">
    <property type="entry name" value="CYTOPLASMIC PROTEIN"/>
    <property type="match status" value="1"/>
</dbReference>
<protein>
    <recommendedName>
        <fullName evidence="3">Cytoplasmic protein</fullName>
    </recommendedName>
</protein>
<dbReference type="OrthoDB" id="9787207at2"/>
<name>K6Y839_9ALTE</name>
<keyword evidence="2" id="KW-1185">Reference proteome</keyword>
<dbReference type="Proteomes" id="UP000006334">
    <property type="component" value="Unassembled WGS sequence"/>
</dbReference>
<dbReference type="AlphaFoldDB" id="K6Y839"/>
<dbReference type="STRING" id="1127673.GLIP_0143"/>
<dbReference type="RefSeq" id="WP_008842618.1">
    <property type="nucleotide sequence ID" value="NZ_BAEN01000004.1"/>
</dbReference>
<dbReference type="PANTHER" id="PTHR30528">
    <property type="entry name" value="CYTOPLASMIC PROTEIN"/>
    <property type="match status" value="1"/>
</dbReference>
<reference evidence="1 2" key="1">
    <citation type="journal article" date="2017" name="Antonie Van Leeuwenhoek">
        <title>Rhizobium rhizosphaerae sp. nov., a novel species isolated from rice rhizosphere.</title>
        <authorList>
            <person name="Zhao J.J."/>
            <person name="Zhang J."/>
            <person name="Zhang R.J."/>
            <person name="Zhang C.W."/>
            <person name="Yin H.Q."/>
            <person name="Zhang X.X."/>
        </authorList>
    </citation>
    <scope>NUCLEOTIDE SEQUENCE [LARGE SCALE GENOMIC DNA]</scope>
    <source>
        <strain evidence="1 2">E3</strain>
    </source>
</reference>
<comment type="caution">
    <text evidence="1">The sequence shown here is derived from an EMBL/GenBank/DDBJ whole genome shotgun (WGS) entry which is preliminary data.</text>
</comment>
<evidence type="ECO:0008006" key="3">
    <source>
        <dbReference type="Google" id="ProtNLM"/>
    </source>
</evidence>
<proteinExistence type="predicted"/>
<organism evidence="1 2">
    <name type="scientific">Aliiglaciecola lipolytica E3</name>
    <dbReference type="NCBI Taxonomy" id="1127673"/>
    <lineage>
        <taxon>Bacteria</taxon>
        <taxon>Pseudomonadati</taxon>
        <taxon>Pseudomonadota</taxon>
        <taxon>Gammaproteobacteria</taxon>
        <taxon>Alteromonadales</taxon>
        <taxon>Alteromonadaceae</taxon>
        <taxon>Aliiglaciecola</taxon>
    </lineage>
</organism>
<gene>
    <name evidence="1" type="ORF">GLIP_0143</name>
</gene>
<dbReference type="EMBL" id="BAEN01000004">
    <property type="protein sequence ID" value="GAC12798.1"/>
    <property type="molecule type" value="Genomic_DNA"/>
</dbReference>
<dbReference type="Pfam" id="PF06224">
    <property type="entry name" value="AlkZ-like"/>
    <property type="match status" value="1"/>
</dbReference>
<dbReference type="eggNOG" id="COG3214">
    <property type="taxonomic scope" value="Bacteria"/>
</dbReference>